<accession>A0A1I2FVN3</accession>
<dbReference type="STRING" id="1045775.SAMN05216378_5044"/>
<protein>
    <submittedName>
        <fullName evidence="2">Pimeloyl-ACP methyl ester carboxylesterase</fullName>
    </submittedName>
</protein>
<sequence>MTTATANQTKKPVVMFIHGAFMTPESWTPMRNYFMEQGYETIAPAWPYHNNHMETLRSNASPNLGKLGLSEIVEHYESMIRALPEKPILIGHSFGGLITQILMDRNLGAVGIAVDPAAPKGINAGAYKTASKSVASILLKPWKKTASLTFEQFQYAFVNTLPLQEQKEAFSYAVPETSRLFFQSALASFNSNSPLTVNFMNGNRAPLLIIAGEKDNIVPAAMVRKNFQLYDQQSGAVTQFKEFPNRSHWIIAEKGYKEVSEYIMNWTQEQLR</sequence>
<keyword evidence="3" id="KW-1185">Reference proteome</keyword>
<gene>
    <name evidence="2" type="ORF">SAMN05216378_5044</name>
</gene>
<proteinExistence type="predicted"/>
<dbReference type="InterPro" id="IPR029058">
    <property type="entry name" value="AB_hydrolase_fold"/>
</dbReference>
<dbReference type="PANTHER" id="PTHR43194">
    <property type="entry name" value="HYDROLASE ALPHA/BETA FOLD FAMILY"/>
    <property type="match status" value="1"/>
</dbReference>
<dbReference type="OrthoDB" id="9112061at2"/>
<dbReference type="RefSeq" id="WP_091189161.1">
    <property type="nucleotide sequence ID" value="NZ_FOMT01000005.1"/>
</dbReference>
<feature type="domain" description="AB hydrolase-1" evidence="1">
    <location>
        <begin position="14"/>
        <end position="258"/>
    </location>
</feature>
<dbReference type="SUPFAM" id="SSF53474">
    <property type="entry name" value="alpha/beta-Hydrolases"/>
    <property type="match status" value="1"/>
</dbReference>
<dbReference type="AlphaFoldDB" id="A0A1I2FVN3"/>
<dbReference type="InterPro" id="IPR050228">
    <property type="entry name" value="Carboxylesterase_BioH"/>
</dbReference>
<evidence type="ECO:0000313" key="3">
    <source>
        <dbReference type="Proteomes" id="UP000198855"/>
    </source>
</evidence>
<organism evidence="2 3">
    <name type="scientific">Paenibacillus catalpae</name>
    <dbReference type="NCBI Taxonomy" id="1045775"/>
    <lineage>
        <taxon>Bacteria</taxon>
        <taxon>Bacillati</taxon>
        <taxon>Bacillota</taxon>
        <taxon>Bacilli</taxon>
        <taxon>Bacillales</taxon>
        <taxon>Paenibacillaceae</taxon>
        <taxon>Paenibacillus</taxon>
    </lineage>
</organism>
<dbReference type="Pfam" id="PF12697">
    <property type="entry name" value="Abhydrolase_6"/>
    <property type="match status" value="1"/>
</dbReference>
<dbReference type="EMBL" id="FOMT01000005">
    <property type="protein sequence ID" value="SFF08730.1"/>
    <property type="molecule type" value="Genomic_DNA"/>
</dbReference>
<reference evidence="3" key="1">
    <citation type="submission" date="2016-10" db="EMBL/GenBank/DDBJ databases">
        <authorList>
            <person name="Varghese N."/>
            <person name="Submissions S."/>
        </authorList>
    </citation>
    <scope>NUCLEOTIDE SEQUENCE [LARGE SCALE GENOMIC DNA]</scope>
    <source>
        <strain evidence="3">CGMCC 1.10784</strain>
    </source>
</reference>
<evidence type="ECO:0000313" key="2">
    <source>
        <dbReference type="EMBL" id="SFF08730.1"/>
    </source>
</evidence>
<dbReference type="Gene3D" id="3.40.50.1820">
    <property type="entry name" value="alpha/beta hydrolase"/>
    <property type="match status" value="1"/>
</dbReference>
<evidence type="ECO:0000259" key="1">
    <source>
        <dbReference type="Pfam" id="PF12697"/>
    </source>
</evidence>
<name>A0A1I2FVN3_9BACL</name>
<dbReference type="PANTHER" id="PTHR43194:SF2">
    <property type="entry name" value="PEROXISOMAL MEMBRANE PROTEIN LPX1"/>
    <property type="match status" value="1"/>
</dbReference>
<dbReference type="InterPro" id="IPR000073">
    <property type="entry name" value="AB_hydrolase_1"/>
</dbReference>
<dbReference type="Proteomes" id="UP000198855">
    <property type="component" value="Unassembled WGS sequence"/>
</dbReference>